<dbReference type="AlphaFoldDB" id="A0A0U1DV67"/>
<feature type="region of interest" description="Disordered" evidence="1">
    <location>
        <begin position="31"/>
        <end position="143"/>
    </location>
</feature>
<feature type="compositionally biased region" description="Low complexity" evidence="1">
    <location>
        <begin position="102"/>
        <end position="116"/>
    </location>
</feature>
<feature type="compositionally biased region" description="Basic residues" evidence="1">
    <location>
        <begin position="1"/>
        <end position="11"/>
    </location>
</feature>
<proteinExistence type="predicted"/>
<protein>
    <submittedName>
        <fullName evidence="2">Uncharacterized protein</fullName>
    </submittedName>
</protein>
<dbReference type="EMBL" id="CTEC01000004">
    <property type="protein sequence ID" value="CQD23367.1"/>
    <property type="molecule type" value="Genomic_DNA"/>
</dbReference>
<keyword evidence="3" id="KW-1185">Reference proteome</keyword>
<reference evidence="3" key="1">
    <citation type="submission" date="2015-03" db="EMBL/GenBank/DDBJ databases">
        <authorList>
            <person name="Urmite Genomes"/>
        </authorList>
    </citation>
    <scope>NUCLEOTIDE SEQUENCE [LARGE SCALE GENOMIC DNA]</scope>
    <source>
        <strain evidence="3">CSUR P1344</strain>
    </source>
</reference>
<feature type="compositionally biased region" description="Basic residues" evidence="1">
    <location>
        <begin position="124"/>
        <end position="142"/>
    </location>
</feature>
<accession>A0A0U1DV67</accession>
<feature type="region of interest" description="Disordered" evidence="1">
    <location>
        <begin position="1"/>
        <end position="20"/>
    </location>
</feature>
<dbReference type="Proteomes" id="UP000199601">
    <property type="component" value="Unassembled WGS sequence"/>
</dbReference>
<sequence>MRRDRHTRRPTTGRGTHQRLLCSQRLLRYRLLRHRRRRSSPHPRRQARLKTRPRIRQRRRRRLRRRRRRQRRSRRRRHRGAQTRPHRARIQPRPQTRKRRTTATSTSPATTRSGPTHRTAEGLRKRRQRRRSRRGSAIRRTSRREVRLHVTGRALRQRCCRVGWQPGFYVSLRLARHGIARVAALRCRVCVAVYGKVGVLVVMRVPVVVILAVRVGSGSVR</sequence>
<feature type="compositionally biased region" description="Basic residues" evidence="1">
    <location>
        <begin position="31"/>
        <end position="101"/>
    </location>
</feature>
<evidence type="ECO:0000256" key="1">
    <source>
        <dbReference type="SAM" id="MobiDB-lite"/>
    </source>
</evidence>
<evidence type="ECO:0000313" key="3">
    <source>
        <dbReference type="Proteomes" id="UP000199601"/>
    </source>
</evidence>
<gene>
    <name evidence="2" type="ORF">BN000_05833</name>
</gene>
<evidence type="ECO:0000313" key="2">
    <source>
        <dbReference type="EMBL" id="CQD23367.1"/>
    </source>
</evidence>
<organism evidence="2 3">
    <name type="scientific">Mycobacterium europaeum</name>
    <dbReference type="NCBI Taxonomy" id="761804"/>
    <lineage>
        <taxon>Bacteria</taxon>
        <taxon>Bacillati</taxon>
        <taxon>Actinomycetota</taxon>
        <taxon>Actinomycetes</taxon>
        <taxon>Mycobacteriales</taxon>
        <taxon>Mycobacteriaceae</taxon>
        <taxon>Mycobacterium</taxon>
        <taxon>Mycobacterium simiae complex</taxon>
    </lineage>
</organism>
<name>A0A0U1DV67_9MYCO</name>